<evidence type="ECO:0000256" key="3">
    <source>
        <dbReference type="ARBA" id="ARBA00022475"/>
    </source>
</evidence>
<dbReference type="PANTHER" id="PTHR13285">
    <property type="entry name" value="ACYLTRANSFERASE"/>
    <property type="match status" value="1"/>
</dbReference>
<dbReference type="InterPro" id="IPR004299">
    <property type="entry name" value="MBOAT_fam"/>
</dbReference>
<evidence type="ECO:0000256" key="6">
    <source>
        <dbReference type="ARBA" id="ARBA00022989"/>
    </source>
</evidence>
<keyword evidence="6 10" id="KW-1133">Transmembrane helix</keyword>
<keyword evidence="4 9" id="KW-0808">Transferase</keyword>
<dbReference type="InterPro" id="IPR024194">
    <property type="entry name" value="Ac/AlaTfrase_AlgI/DltB"/>
</dbReference>
<keyword evidence="12" id="KW-1185">Reference proteome</keyword>
<evidence type="ECO:0000256" key="5">
    <source>
        <dbReference type="ARBA" id="ARBA00022692"/>
    </source>
</evidence>
<evidence type="ECO:0000313" key="12">
    <source>
        <dbReference type="Proteomes" id="UP000319342"/>
    </source>
</evidence>
<sequence>MLFNSFQYLFFLWTVYLLWWTWSERRSWRMSMVLVASYWFYAQADWRFCSLLLISTAVDFVAGRRIAAAPEGSGGRRLWLWLSVASNLGMLGFFKYFDFFVDGFEALFASFGSQLDLWHLSAARGGPLEYLVPAGISFYTFQTLSYTIDVYRGKMQPCESWLDFAVYVSFFPQLVAGPIVRAVDFLPQVANPAPFDRDRVSSGIFQILRGLAKKLLMADVLGVYLVDVAFRNDPDAGLTIRELGGPTFAIAVYAYALQLYGDFAGYSDIAIGSARLLGFDLRKNFDAPFKSKSLEEFWTRWHISMSSWFMDYVYVGLGGSRTSMLKILRNVLVAWTLVGLWHGAAWTFVLWGFYHGVWLCLVRLVRLALPQGKMPKSPVTSVLGTLFAFHVVAFSMIIFRAADMGDLRDAVAVLFDWSVPLRPLPTELWIVLVVGYVTHFLPERVTLGLEAAFGRLHAAGQGLVIAGAIGCFYALAPPEAPFIYFQF</sequence>
<dbReference type="Proteomes" id="UP000319342">
    <property type="component" value="Chromosome"/>
</dbReference>
<keyword evidence="3 9" id="KW-1003">Cell membrane</keyword>
<comment type="similarity">
    <text evidence="2 9">Belongs to the membrane-bound acyltransferase family.</text>
</comment>
<dbReference type="GO" id="GO:0005886">
    <property type="term" value="C:plasma membrane"/>
    <property type="evidence" value="ECO:0007669"/>
    <property type="project" value="UniProtKB-SubCell"/>
</dbReference>
<evidence type="ECO:0000256" key="8">
    <source>
        <dbReference type="ARBA" id="ARBA00023315"/>
    </source>
</evidence>
<dbReference type="PANTHER" id="PTHR13285:SF23">
    <property type="entry name" value="TEICHOIC ACID D-ALANYLTRANSFERASE"/>
    <property type="match status" value="1"/>
</dbReference>
<dbReference type="GO" id="GO:0016746">
    <property type="term" value="F:acyltransferase activity"/>
    <property type="evidence" value="ECO:0007669"/>
    <property type="project" value="UniProtKB-KW"/>
</dbReference>
<feature type="transmembrane region" description="Helical" evidence="10">
    <location>
        <begin position="6"/>
        <end position="22"/>
    </location>
</feature>
<dbReference type="PIRSF" id="PIRSF016636">
    <property type="entry name" value="AlgI_DltB"/>
    <property type="match status" value="1"/>
</dbReference>
<evidence type="ECO:0000256" key="9">
    <source>
        <dbReference type="PIRNR" id="PIRNR016636"/>
    </source>
</evidence>
<keyword evidence="8 9" id="KW-0012">Acyltransferase</keyword>
<accession>A0A518CZH1</accession>
<dbReference type="InterPro" id="IPR051085">
    <property type="entry name" value="MB_O-acyltransferase"/>
</dbReference>
<organism evidence="11 12">
    <name type="scientific">Rohdeia mirabilis</name>
    <dbReference type="NCBI Taxonomy" id="2528008"/>
    <lineage>
        <taxon>Bacteria</taxon>
        <taxon>Pseudomonadati</taxon>
        <taxon>Planctomycetota</taxon>
        <taxon>Planctomycetia</taxon>
        <taxon>Planctomycetia incertae sedis</taxon>
        <taxon>Rohdeia</taxon>
    </lineage>
</organism>
<dbReference type="RefSeq" id="WP_145186444.1">
    <property type="nucleotide sequence ID" value="NZ_CP036290.1"/>
</dbReference>
<name>A0A518CZH1_9BACT</name>
<dbReference type="PIRSF" id="PIRSF500217">
    <property type="entry name" value="AlgI"/>
    <property type="match status" value="1"/>
</dbReference>
<dbReference type="Pfam" id="PF03062">
    <property type="entry name" value="MBOAT"/>
    <property type="match status" value="1"/>
</dbReference>
<proteinExistence type="inferred from homology"/>
<dbReference type="EMBL" id="CP036290">
    <property type="protein sequence ID" value="QDU84602.1"/>
    <property type="molecule type" value="Genomic_DNA"/>
</dbReference>
<dbReference type="InterPro" id="IPR028362">
    <property type="entry name" value="AlgI"/>
</dbReference>
<dbReference type="AlphaFoldDB" id="A0A518CZH1"/>
<dbReference type="EC" id="2.3.1.-" evidence="11"/>
<evidence type="ECO:0000313" key="11">
    <source>
        <dbReference type="EMBL" id="QDU84602.1"/>
    </source>
</evidence>
<dbReference type="OrthoDB" id="9805788at2"/>
<evidence type="ECO:0000256" key="7">
    <source>
        <dbReference type="ARBA" id="ARBA00023136"/>
    </source>
</evidence>
<keyword evidence="7 9" id="KW-0472">Membrane</keyword>
<gene>
    <name evidence="11" type="primary">patA_2</name>
    <name evidence="11" type="ORF">Pla163_17130</name>
</gene>
<evidence type="ECO:0000256" key="2">
    <source>
        <dbReference type="ARBA" id="ARBA00010323"/>
    </source>
</evidence>
<feature type="transmembrane region" description="Helical" evidence="10">
    <location>
        <begin position="381"/>
        <end position="402"/>
    </location>
</feature>
<keyword evidence="5 10" id="KW-0812">Transmembrane</keyword>
<evidence type="ECO:0000256" key="10">
    <source>
        <dbReference type="SAM" id="Phobius"/>
    </source>
</evidence>
<comment type="subcellular location">
    <subcellularLocation>
        <location evidence="1">Cell membrane</location>
        <topology evidence="1">Multi-pass membrane protein</topology>
    </subcellularLocation>
</comment>
<dbReference type="GO" id="GO:0042121">
    <property type="term" value="P:alginic acid biosynthetic process"/>
    <property type="evidence" value="ECO:0007669"/>
    <property type="project" value="InterPro"/>
</dbReference>
<protein>
    <submittedName>
        <fullName evidence="11">Peptidoglycan O-acetyltransferase</fullName>
        <ecNumber evidence="11">2.3.1.-</ecNumber>
    </submittedName>
</protein>
<evidence type="ECO:0000256" key="4">
    <source>
        <dbReference type="ARBA" id="ARBA00022679"/>
    </source>
</evidence>
<feature type="transmembrane region" description="Helical" evidence="10">
    <location>
        <begin position="453"/>
        <end position="476"/>
    </location>
</feature>
<reference evidence="11 12" key="1">
    <citation type="submission" date="2019-02" db="EMBL/GenBank/DDBJ databases">
        <title>Deep-cultivation of Planctomycetes and their phenomic and genomic characterization uncovers novel biology.</title>
        <authorList>
            <person name="Wiegand S."/>
            <person name="Jogler M."/>
            <person name="Boedeker C."/>
            <person name="Pinto D."/>
            <person name="Vollmers J."/>
            <person name="Rivas-Marin E."/>
            <person name="Kohn T."/>
            <person name="Peeters S.H."/>
            <person name="Heuer A."/>
            <person name="Rast P."/>
            <person name="Oberbeckmann S."/>
            <person name="Bunk B."/>
            <person name="Jeske O."/>
            <person name="Meyerdierks A."/>
            <person name="Storesund J.E."/>
            <person name="Kallscheuer N."/>
            <person name="Luecker S."/>
            <person name="Lage O.M."/>
            <person name="Pohl T."/>
            <person name="Merkel B.J."/>
            <person name="Hornburger P."/>
            <person name="Mueller R.-W."/>
            <person name="Bruemmer F."/>
            <person name="Labrenz M."/>
            <person name="Spormann A.M."/>
            <person name="Op den Camp H."/>
            <person name="Overmann J."/>
            <person name="Amann R."/>
            <person name="Jetten M.S.M."/>
            <person name="Mascher T."/>
            <person name="Medema M.H."/>
            <person name="Devos D.P."/>
            <person name="Kaster A.-K."/>
            <person name="Ovreas L."/>
            <person name="Rohde M."/>
            <person name="Galperin M.Y."/>
            <person name="Jogler C."/>
        </authorList>
    </citation>
    <scope>NUCLEOTIDE SEQUENCE [LARGE SCALE GENOMIC DNA]</scope>
    <source>
        <strain evidence="11 12">Pla163</strain>
    </source>
</reference>
<feature type="transmembrane region" description="Helical" evidence="10">
    <location>
        <begin position="327"/>
        <end position="345"/>
    </location>
</feature>
<evidence type="ECO:0000256" key="1">
    <source>
        <dbReference type="ARBA" id="ARBA00004651"/>
    </source>
</evidence>